<dbReference type="Gene3D" id="1.10.260.40">
    <property type="entry name" value="lambda repressor-like DNA-binding domains"/>
    <property type="match status" value="1"/>
</dbReference>
<dbReference type="InterPro" id="IPR001387">
    <property type="entry name" value="Cro/C1-type_HTH"/>
</dbReference>
<proteinExistence type="predicted"/>
<dbReference type="RefSeq" id="WP_349139904.1">
    <property type="nucleotide sequence ID" value="NZ_JBBMFT010000003.1"/>
</dbReference>
<keyword evidence="3" id="KW-1185">Reference proteome</keyword>
<dbReference type="SMART" id="SM00530">
    <property type="entry name" value="HTH_XRE"/>
    <property type="match status" value="1"/>
</dbReference>
<gene>
    <name evidence="2" type="ORF">WMO45_07210</name>
</gene>
<dbReference type="CDD" id="cd00093">
    <property type="entry name" value="HTH_XRE"/>
    <property type="match status" value="1"/>
</dbReference>
<feature type="domain" description="HTH cro/C1-type" evidence="1">
    <location>
        <begin position="24"/>
        <end position="79"/>
    </location>
</feature>
<dbReference type="EMBL" id="JBBMFT010000003">
    <property type="protein sequence ID" value="MEQ2456307.1"/>
    <property type="molecule type" value="Genomic_DNA"/>
</dbReference>
<dbReference type="Proteomes" id="UP001440599">
    <property type="component" value="Unassembled WGS sequence"/>
</dbReference>
<organism evidence="2 3">
    <name type="scientific">Flavonifractor hominis</name>
    <dbReference type="NCBI Taxonomy" id="3133178"/>
    <lineage>
        <taxon>Bacteria</taxon>
        <taxon>Bacillati</taxon>
        <taxon>Bacillota</taxon>
        <taxon>Clostridia</taxon>
        <taxon>Eubacteriales</taxon>
        <taxon>Oscillospiraceae</taxon>
        <taxon>Flavonifractor</taxon>
    </lineage>
</organism>
<dbReference type="Pfam" id="PF13443">
    <property type="entry name" value="HTH_26"/>
    <property type="match status" value="1"/>
</dbReference>
<evidence type="ECO:0000313" key="2">
    <source>
        <dbReference type="EMBL" id="MEQ2456307.1"/>
    </source>
</evidence>
<evidence type="ECO:0000313" key="3">
    <source>
        <dbReference type="Proteomes" id="UP001440599"/>
    </source>
</evidence>
<evidence type="ECO:0000259" key="1">
    <source>
        <dbReference type="PROSITE" id="PS50943"/>
    </source>
</evidence>
<protein>
    <submittedName>
        <fullName evidence="2">Helix-turn-helix domain-containing protein</fullName>
    </submittedName>
</protein>
<reference evidence="2 3" key="1">
    <citation type="submission" date="2024-03" db="EMBL/GenBank/DDBJ databases">
        <title>Human intestinal bacterial collection.</title>
        <authorList>
            <person name="Pauvert C."/>
            <person name="Hitch T.C.A."/>
            <person name="Clavel T."/>
        </authorList>
    </citation>
    <scope>NUCLEOTIDE SEQUENCE [LARGE SCALE GENOMIC DNA]</scope>
    <source>
        <strain evidence="2 3">CLA-AP-H34</strain>
    </source>
</reference>
<comment type="caution">
    <text evidence="2">The sequence shown here is derived from an EMBL/GenBank/DDBJ whole genome shotgun (WGS) entry which is preliminary data.</text>
</comment>
<dbReference type="InterPro" id="IPR010982">
    <property type="entry name" value="Lambda_DNA-bd_dom_sf"/>
</dbReference>
<name>A0ABV1ENZ8_9FIRM</name>
<accession>A0ABV1ENZ8</accession>
<dbReference type="PROSITE" id="PS50943">
    <property type="entry name" value="HTH_CROC1"/>
    <property type="match status" value="1"/>
</dbReference>
<dbReference type="SUPFAM" id="SSF47413">
    <property type="entry name" value="lambda repressor-like DNA-binding domains"/>
    <property type="match status" value="1"/>
</dbReference>
<sequence>MILSIKCDIVLLKKKVFEMWLDSLKRMKAASGKTTSEIAVGSGIPEPTLEKLFAGATKDPKLPTMQKLVYYLGYTLEDLYKNENTSTSSENDTEALRMDKVVEAFVQVGIVPKGKALSDEDLRFLEAMIAAIRQWFSE</sequence>